<dbReference type="KEGG" id="mng:MNEG_8095"/>
<dbReference type="GeneID" id="25740971"/>
<organism evidence="3 4">
    <name type="scientific">Monoraphidium neglectum</name>
    <dbReference type="NCBI Taxonomy" id="145388"/>
    <lineage>
        <taxon>Eukaryota</taxon>
        <taxon>Viridiplantae</taxon>
        <taxon>Chlorophyta</taxon>
        <taxon>core chlorophytes</taxon>
        <taxon>Chlorophyceae</taxon>
        <taxon>CS clade</taxon>
        <taxon>Sphaeropleales</taxon>
        <taxon>Selenastraceae</taxon>
        <taxon>Monoraphidium</taxon>
    </lineage>
</organism>
<feature type="region of interest" description="Disordered" evidence="1">
    <location>
        <begin position="161"/>
        <end position="180"/>
    </location>
</feature>
<proteinExistence type="predicted"/>
<dbReference type="EMBL" id="KK101720">
    <property type="protein sequence ID" value="KIY99868.1"/>
    <property type="molecule type" value="Genomic_DNA"/>
</dbReference>
<gene>
    <name evidence="3" type="ORF">MNEG_8095</name>
</gene>
<dbReference type="RefSeq" id="XP_013898888.1">
    <property type="nucleotide sequence ID" value="XM_014043434.1"/>
</dbReference>
<dbReference type="Proteomes" id="UP000054498">
    <property type="component" value="Unassembled WGS sequence"/>
</dbReference>
<name>A0A0D2KX45_9CHLO</name>
<dbReference type="Pfam" id="PF23581">
    <property type="entry name" value="DUF7135"/>
    <property type="match status" value="1"/>
</dbReference>
<protein>
    <submittedName>
        <fullName evidence="3">VID72-domain protein</fullName>
    </submittedName>
</protein>
<dbReference type="OrthoDB" id="10251113at2759"/>
<dbReference type="AlphaFoldDB" id="A0A0D2KX45"/>
<evidence type="ECO:0000313" key="3">
    <source>
        <dbReference type="EMBL" id="KIY99868.1"/>
    </source>
</evidence>
<accession>A0A0D2KX45</accession>
<keyword evidence="4" id="KW-1185">Reference proteome</keyword>
<evidence type="ECO:0000313" key="4">
    <source>
        <dbReference type="Proteomes" id="UP000054498"/>
    </source>
</evidence>
<evidence type="ECO:0000259" key="2">
    <source>
        <dbReference type="Pfam" id="PF23581"/>
    </source>
</evidence>
<sequence length="180" mass="19379">MGNTTSTDALQEAVDEVEQQQAGEAQAPPGIKLYEFVRAASGAASWSLLSGHAAPTFYDANGEGGGGGRSKPEWMLEIDAGDVDARADEALQYVADRGARRVTFAAGGRLFALRFPDDAGFGGFMEDLESKVFTNTYGFEDDDAGRDKVLGDFRDMFFKGGGEHPRQATQRTLPLMRSRA</sequence>
<evidence type="ECO:0000256" key="1">
    <source>
        <dbReference type="SAM" id="MobiDB-lite"/>
    </source>
</evidence>
<reference evidence="3 4" key="1">
    <citation type="journal article" date="2013" name="BMC Genomics">
        <title>Reconstruction of the lipid metabolism for the microalga Monoraphidium neglectum from its genome sequence reveals characteristics suitable for biofuel production.</title>
        <authorList>
            <person name="Bogen C."/>
            <person name="Al-Dilaimi A."/>
            <person name="Albersmeier A."/>
            <person name="Wichmann J."/>
            <person name="Grundmann M."/>
            <person name="Rupp O."/>
            <person name="Lauersen K.J."/>
            <person name="Blifernez-Klassen O."/>
            <person name="Kalinowski J."/>
            <person name="Goesmann A."/>
            <person name="Mussgnug J.H."/>
            <person name="Kruse O."/>
        </authorList>
    </citation>
    <scope>NUCLEOTIDE SEQUENCE [LARGE SCALE GENOMIC DNA]</scope>
    <source>
        <strain evidence="3 4">SAG 48.87</strain>
    </source>
</reference>
<dbReference type="InterPro" id="IPR055559">
    <property type="entry name" value="CYPRO4_DUF7135"/>
</dbReference>
<feature type="domain" description="DUF7135" evidence="2">
    <location>
        <begin position="24"/>
        <end position="151"/>
    </location>
</feature>